<dbReference type="SUPFAM" id="SSF49464">
    <property type="entry name" value="Carboxypeptidase regulatory domain-like"/>
    <property type="match status" value="1"/>
</dbReference>
<evidence type="ECO:0008006" key="3">
    <source>
        <dbReference type="Google" id="ProtNLM"/>
    </source>
</evidence>
<organism evidence="1 2">
    <name type="scientific">Adhaeribacter pallidiroseus</name>
    <dbReference type="NCBI Taxonomy" id="2072847"/>
    <lineage>
        <taxon>Bacteria</taxon>
        <taxon>Pseudomonadati</taxon>
        <taxon>Bacteroidota</taxon>
        <taxon>Cytophagia</taxon>
        <taxon>Cytophagales</taxon>
        <taxon>Hymenobacteraceae</taxon>
        <taxon>Adhaeribacter</taxon>
    </lineage>
</organism>
<dbReference type="Pfam" id="PF13715">
    <property type="entry name" value="CarbopepD_reg_2"/>
    <property type="match status" value="1"/>
</dbReference>
<reference evidence="1 2" key="1">
    <citation type="submission" date="2018-04" db="EMBL/GenBank/DDBJ databases">
        <title>Adhaeribacter sp. HMF7616 genome sequencing and assembly.</title>
        <authorList>
            <person name="Kang H."/>
            <person name="Kang J."/>
            <person name="Cha I."/>
            <person name="Kim H."/>
            <person name="Joh K."/>
        </authorList>
    </citation>
    <scope>NUCLEOTIDE SEQUENCE [LARGE SCALE GENOMIC DNA]</scope>
    <source>
        <strain evidence="1 2">HMF7616</strain>
    </source>
</reference>
<dbReference type="EMBL" id="QASA01000001">
    <property type="protein sequence ID" value="RDC63041.1"/>
    <property type="molecule type" value="Genomic_DNA"/>
</dbReference>
<gene>
    <name evidence="1" type="ORF">AHMF7616_01640</name>
</gene>
<protein>
    <recommendedName>
        <fullName evidence="3">TonB-dependent receptor SusC</fullName>
    </recommendedName>
</protein>
<sequence>MYKFLQIVLFTFSVFTIQAQHRITGKVFDATTGEALPFVNVYIKNTNTGTTTDDQGVYSLWLTKIPDSLTVSFVGYRTQSKILKPGLPIQEINFKLVASALNLQEVVIRPGENPAFRIMRLVMAHKKINDKRRLSAYQYESYTKMQFDIDNLAPTKKRLGLRSAINSVVDSQMYLLNENGKKVLPFFISEAVSDFYYNRDPRKTKEIVKASKVTGYGIQDGNLVAQVIGNSYQDYNFYQNWVSVLQKNFVSPIADGWKSAYEYDLQDSVYLGKNKCYKIKIEPKRPQDLAFYGTIWVSDSSFALRKIDVVISKTANINFVEKIHLVQEALPVTGGSWLPVKTEITMNLARISEKRPGIIAKINTSYKNTIVNKEQKASFFDQPITLAQTANSNSEEFWQQSRHDTLSTEEKQVYSLIDSIKTTPRIKRFTEVVTVLASGYLKAGPVSIGRYPYFYANNNIEGHRFQIGGKTNFDFSKKWEFRGFVAYGTLDKRFKYEASGKYIFSRKKWSEIGFTRKEDLQQAGLMSDKLADSPFLTGFSRFGTLRRPFYVQQTSAYLQRDLFPGLMQRITLSNRVFNPDFDFAYYRHIGEQPQVATRDFSSAAITFLTRYAKNEIFVQNDNERISLGSAGHWPVFTFKYTLGFKYFLGSTVDYQRFDVGLQQHFVMGRLGNAMYRLEAGKIFTPVPYPLLEVHLGNETSFYYAQTFNLMNYFEFASDAFASLHYEQYFEGLLLNSLPLIKKLKWRVVGTTNVLYGHLDQENLKIIPALGLNGTPQVPFKTLNKTPYVEAAYGIENIFKVLRVDAFHRLTYLQNSKNKNFGLRFSLQFKL</sequence>
<accession>A0A369QDR3</accession>
<comment type="caution">
    <text evidence="1">The sequence shown here is derived from an EMBL/GenBank/DDBJ whole genome shotgun (WGS) entry which is preliminary data.</text>
</comment>
<dbReference type="RefSeq" id="WP_115372400.1">
    <property type="nucleotide sequence ID" value="NZ_QASA01000001.1"/>
</dbReference>
<keyword evidence="2" id="KW-1185">Reference proteome</keyword>
<dbReference type="InterPro" id="IPR043741">
    <property type="entry name" value="DUF5686"/>
</dbReference>
<dbReference type="Gene3D" id="2.60.40.1120">
    <property type="entry name" value="Carboxypeptidase-like, regulatory domain"/>
    <property type="match status" value="1"/>
</dbReference>
<evidence type="ECO:0000313" key="1">
    <source>
        <dbReference type="EMBL" id="RDC63041.1"/>
    </source>
</evidence>
<dbReference type="AlphaFoldDB" id="A0A369QDR3"/>
<dbReference type="Pfam" id="PF18939">
    <property type="entry name" value="DUF5686"/>
    <property type="match status" value="1"/>
</dbReference>
<proteinExistence type="predicted"/>
<evidence type="ECO:0000313" key="2">
    <source>
        <dbReference type="Proteomes" id="UP000253919"/>
    </source>
</evidence>
<dbReference type="InterPro" id="IPR008969">
    <property type="entry name" value="CarboxyPept-like_regulatory"/>
</dbReference>
<dbReference type="OrthoDB" id="983143at2"/>
<name>A0A369QDR3_9BACT</name>
<dbReference type="Proteomes" id="UP000253919">
    <property type="component" value="Unassembled WGS sequence"/>
</dbReference>